<dbReference type="AlphaFoldDB" id="A0A1B7XC39"/>
<dbReference type="InterPro" id="IPR011765">
    <property type="entry name" value="Pept_M16_N"/>
</dbReference>
<dbReference type="Pfam" id="PF22516">
    <property type="entry name" value="PreP_C"/>
    <property type="match status" value="1"/>
</dbReference>
<sequence length="970" mass="107344">MTEQFGFELVDEQRVEELATTARMWKHSKTGAQVLSMNNADENKVFGVSFRTPPSDSTGVAHILEHSVLCGSEKFPVKEPFVELLKGSLQTFLNAFTYPDKTCYPVASANIQDFYNLIDVYLDAAFFPIINEHIFQQEGWHYNVENAEEPLTYRGVVYNEMRGVYSSPDSVLHERSQQSLFPDMTYGLDSGGNPDVIPQLTYEQFKNFHETYYHPSNARFFFWGDDDEAKRLEKLAGTLDRFAALEVDSEVPLQEEFERPVALLEGYAAGPATSEHQGRAMFTVNWMLPETAEAELNLAFQMLEQILIGMPASPLRKALIESGLGEDITGVGLENELRQMYFSTGLSGIKSENADVVEALIFDTLNGLVKDGINKEYIEAAVNSVEFNLRENNSGRYPVGLSVMVRSLTTWLYDADPLALIAFEEPLSFIKERLANGDRLFEDLISAFLVGNNHRTTVLLVPDEDLQEERKKRVEEKLAKVREEMSEADIEAIVENTALLRKMQQTPDSEEAVASIPRLTISDIPTKNKTIPQKETDCSGVTVYTHDLDTNGVVYTSALFDIAGLDTSLLSYVPLFGRCLTEMGTDTLDFVELGMRIAAKTGGIGADLMTATTLGDRNPLAKLVVHGKSTEDKVADMFELMQAVILDVKLDDKERFRSIVLEEKARVEQGVVPSGHMVVMSHLRSCFDVAGWVSEQTGGISYLQFLRGLADTIAGDWDSVLADLERVRAAVLKKSGTLMSVTAEASGLAVADSFVQNFISVLPERAPESSLWQPAYCASHEAFLIPAQVNYVGKGANLFDLGYKYHGSANVIFKHLRMGWLWDQVRVQGGAYGAFAAFDRSTGVLAQVSYRDPNLADTLKAFDGSAEYLRKLDLGKAELEKAIIGAIGDLDTHMLPDSKGSAAVTRKILGDTDALRQQMRDEILSTTLGHFHSFAEVLQAAAEKGQVCVLGGNGVREAAEANHWNLSEIL</sequence>
<dbReference type="Gene3D" id="3.30.830.10">
    <property type="entry name" value="Metalloenzyme, LuxS/M16 peptidase-like"/>
    <property type="match status" value="4"/>
</dbReference>
<dbReference type="OrthoDB" id="9762027at2"/>
<feature type="domain" description="Peptidase M16C associated" evidence="2">
    <location>
        <begin position="460"/>
        <end position="709"/>
    </location>
</feature>
<keyword evidence="4" id="KW-1185">Reference proteome</keyword>
<proteinExistence type="predicted"/>
<dbReference type="InterPro" id="IPR011249">
    <property type="entry name" value="Metalloenz_LuxS/M16"/>
</dbReference>
<dbReference type="Pfam" id="PF05193">
    <property type="entry name" value="Peptidase_M16_C"/>
    <property type="match status" value="1"/>
</dbReference>
<dbReference type="SUPFAM" id="SSF63411">
    <property type="entry name" value="LuxS/MPP-like metallohydrolase"/>
    <property type="match status" value="4"/>
</dbReference>
<accession>A0A1B7XC39</accession>
<dbReference type="PANTHER" id="PTHR43016:SF13">
    <property type="entry name" value="PRESEQUENCE PROTEASE, MITOCHONDRIAL"/>
    <property type="match status" value="1"/>
</dbReference>
<dbReference type="GO" id="GO:0046872">
    <property type="term" value="F:metal ion binding"/>
    <property type="evidence" value="ECO:0007669"/>
    <property type="project" value="InterPro"/>
</dbReference>
<dbReference type="GO" id="GO:0004222">
    <property type="term" value="F:metalloendopeptidase activity"/>
    <property type="evidence" value="ECO:0007669"/>
    <property type="project" value="TreeGrafter"/>
</dbReference>
<dbReference type="InterPro" id="IPR013578">
    <property type="entry name" value="Peptidase_M16C_assoc"/>
</dbReference>
<dbReference type="EMBL" id="JXMS01000016">
    <property type="protein sequence ID" value="OBQ50292.1"/>
    <property type="molecule type" value="Genomic_DNA"/>
</dbReference>
<keyword evidence="1" id="KW-0175">Coiled coil</keyword>
<evidence type="ECO:0000256" key="1">
    <source>
        <dbReference type="SAM" id="Coils"/>
    </source>
</evidence>
<dbReference type="Pfam" id="PF00675">
    <property type="entry name" value="Peptidase_M16"/>
    <property type="match status" value="1"/>
</dbReference>
<dbReference type="STRING" id="1560234.SP90_10300"/>
<feature type="coiled-coil region" evidence="1">
    <location>
        <begin position="464"/>
        <end position="491"/>
    </location>
</feature>
<dbReference type="SMART" id="SM01264">
    <property type="entry name" value="M16C_associated"/>
    <property type="match status" value="1"/>
</dbReference>
<dbReference type="FunFam" id="3.30.830.10:FF:000034">
    <property type="entry name" value="presequence protease 1, chloroplastic/mitochondrial"/>
    <property type="match status" value="1"/>
</dbReference>
<reference evidence="3 4" key="1">
    <citation type="submission" date="2015-01" db="EMBL/GenBank/DDBJ databases">
        <title>Desulfovibrio sp. JC271 draft genome sequence.</title>
        <authorList>
            <person name="Shivani Y."/>
            <person name="Subhash Y."/>
            <person name="Sasikala C."/>
            <person name="Ramana C.V."/>
        </authorList>
    </citation>
    <scope>NUCLEOTIDE SEQUENCE [LARGE SCALE GENOMIC DNA]</scope>
    <source>
        <strain evidence="3 4">JC271</strain>
    </source>
</reference>
<dbReference type="InterPro" id="IPR007863">
    <property type="entry name" value="Peptidase_M16_C"/>
</dbReference>
<evidence type="ECO:0000259" key="2">
    <source>
        <dbReference type="SMART" id="SM01264"/>
    </source>
</evidence>
<dbReference type="RefSeq" id="WP_066855462.1">
    <property type="nucleotide sequence ID" value="NZ_JXMS01000016.1"/>
</dbReference>
<dbReference type="Proteomes" id="UP000091979">
    <property type="component" value="Unassembled WGS sequence"/>
</dbReference>
<evidence type="ECO:0000313" key="3">
    <source>
        <dbReference type="EMBL" id="OBQ50292.1"/>
    </source>
</evidence>
<gene>
    <name evidence="3" type="ORF">SP90_10300</name>
</gene>
<comment type="caution">
    <text evidence="3">The sequence shown here is derived from an EMBL/GenBank/DDBJ whole genome shotgun (WGS) entry which is preliminary data.</text>
</comment>
<protein>
    <submittedName>
        <fullName evidence="3">Peptidase M16</fullName>
    </submittedName>
</protein>
<evidence type="ECO:0000313" key="4">
    <source>
        <dbReference type="Proteomes" id="UP000091979"/>
    </source>
</evidence>
<name>A0A1B7XC39_9BACT</name>
<dbReference type="InterPro" id="IPR055130">
    <property type="entry name" value="PreP_C"/>
</dbReference>
<dbReference type="PANTHER" id="PTHR43016">
    <property type="entry name" value="PRESEQUENCE PROTEASE"/>
    <property type="match status" value="1"/>
</dbReference>
<dbReference type="GO" id="GO:0016485">
    <property type="term" value="P:protein processing"/>
    <property type="evidence" value="ECO:0007669"/>
    <property type="project" value="TreeGrafter"/>
</dbReference>
<dbReference type="PATRIC" id="fig|1560234.3.peg.905"/>
<dbReference type="Pfam" id="PF08367">
    <property type="entry name" value="M16C_assoc"/>
    <property type="match status" value="1"/>
</dbReference>
<organism evidence="3 4">
    <name type="scientific">Halodesulfovibrio spirochaetisodalis</name>
    <dbReference type="NCBI Taxonomy" id="1560234"/>
    <lineage>
        <taxon>Bacteria</taxon>
        <taxon>Pseudomonadati</taxon>
        <taxon>Thermodesulfobacteriota</taxon>
        <taxon>Desulfovibrionia</taxon>
        <taxon>Desulfovibrionales</taxon>
        <taxon>Desulfovibrionaceae</taxon>
        <taxon>Halodesulfovibrio</taxon>
    </lineage>
</organism>